<feature type="domain" description="Pyruvate kinase C-terminal" evidence="18">
    <location>
        <begin position="353"/>
        <end position="464"/>
    </location>
</feature>
<reference evidence="20" key="1">
    <citation type="journal article" date="2019" name="Int. J. Syst. Evol. Microbiol.">
        <title>The Global Catalogue of Microorganisms (GCM) 10K type strain sequencing project: providing services to taxonomists for standard genome sequencing and annotation.</title>
        <authorList>
            <consortium name="The Broad Institute Genomics Platform"/>
            <consortium name="The Broad Institute Genome Sequencing Center for Infectious Disease"/>
            <person name="Wu L."/>
            <person name="Ma J."/>
        </authorList>
    </citation>
    <scope>NUCLEOTIDE SEQUENCE [LARGE SCALE GENOMIC DNA]</scope>
    <source>
        <strain evidence="20">JCM 18459</strain>
    </source>
</reference>
<evidence type="ECO:0000256" key="1">
    <source>
        <dbReference type="ARBA" id="ARBA00001958"/>
    </source>
</evidence>
<keyword evidence="7 16" id="KW-0808">Transferase</keyword>
<dbReference type="InterPro" id="IPR018209">
    <property type="entry name" value="Pyrv_Knase_AS"/>
</dbReference>
<evidence type="ECO:0000256" key="13">
    <source>
        <dbReference type="ARBA" id="ARBA00023152"/>
    </source>
</evidence>
<dbReference type="Gene3D" id="2.40.33.10">
    <property type="entry name" value="PK beta-barrel domain-like"/>
    <property type="match status" value="1"/>
</dbReference>
<dbReference type="NCBIfam" id="NF004491">
    <property type="entry name" value="PRK05826.1"/>
    <property type="match status" value="1"/>
</dbReference>
<evidence type="ECO:0000256" key="12">
    <source>
        <dbReference type="ARBA" id="ARBA00022842"/>
    </source>
</evidence>
<dbReference type="InterPro" id="IPR015813">
    <property type="entry name" value="Pyrv/PenolPyrv_kinase-like_dom"/>
</dbReference>
<dbReference type="SUPFAM" id="SSF52935">
    <property type="entry name" value="PK C-terminal domain-like"/>
    <property type="match status" value="1"/>
</dbReference>
<evidence type="ECO:0000256" key="3">
    <source>
        <dbReference type="ARBA" id="ARBA00008663"/>
    </source>
</evidence>
<evidence type="ECO:0000256" key="7">
    <source>
        <dbReference type="ARBA" id="ARBA00022679"/>
    </source>
</evidence>
<dbReference type="InterPro" id="IPR015793">
    <property type="entry name" value="Pyrv_Knase_brl"/>
</dbReference>
<dbReference type="InterPro" id="IPR015795">
    <property type="entry name" value="Pyrv_Knase_C"/>
</dbReference>
<keyword evidence="11" id="KW-0067">ATP-binding</keyword>
<keyword evidence="20" id="KW-1185">Reference proteome</keyword>
<comment type="catalytic activity">
    <reaction evidence="16">
        <text>pyruvate + ATP = phosphoenolpyruvate + ADP + H(+)</text>
        <dbReference type="Rhea" id="RHEA:18157"/>
        <dbReference type="ChEBI" id="CHEBI:15361"/>
        <dbReference type="ChEBI" id="CHEBI:15378"/>
        <dbReference type="ChEBI" id="CHEBI:30616"/>
        <dbReference type="ChEBI" id="CHEBI:58702"/>
        <dbReference type="ChEBI" id="CHEBI:456216"/>
        <dbReference type="EC" id="2.7.1.40"/>
    </reaction>
</comment>
<dbReference type="NCBIfam" id="TIGR01064">
    <property type="entry name" value="pyruv_kin"/>
    <property type="match status" value="1"/>
</dbReference>
<evidence type="ECO:0000256" key="11">
    <source>
        <dbReference type="ARBA" id="ARBA00022840"/>
    </source>
</evidence>
<dbReference type="EC" id="2.7.1.40" evidence="5 15"/>
<dbReference type="GO" id="GO:0016301">
    <property type="term" value="F:kinase activity"/>
    <property type="evidence" value="ECO:0007669"/>
    <property type="project" value="UniProtKB-KW"/>
</dbReference>
<dbReference type="InterPro" id="IPR040442">
    <property type="entry name" value="Pyrv_kinase-like_dom_sf"/>
</dbReference>
<comment type="pathway">
    <text evidence="2 16">Carbohydrate degradation; glycolysis; pyruvate from D-glyceraldehyde 3-phosphate: step 5/5.</text>
</comment>
<dbReference type="Proteomes" id="UP001500221">
    <property type="component" value="Unassembled WGS sequence"/>
</dbReference>
<evidence type="ECO:0000256" key="10">
    <source>
        <dbReference type="ARBA" id="ARBA00022777"/>
    </source>
</evidence>
<sequence length="481" mass="51331">MGPAVSSEEKIRELVEAGMNVARLNMSHGSHADHAETYRRVRAAADATGIGVGIFADLQGPKIRLGTFADGPVVLTKGQRWTITTRDVAGNAEIGSTTYQGLPGDVTEGDPILIDDGKVRLRVVSSEGAGGTDIVTEVITAGPVSNHKGINLPGVAVSVPALSEKDAEDLRFALGLCVDFVALSFVRDAKDVEDVRTIMREEGHMLPVIAKIEKPQAIDNLDEIIEAFDGFMVARGDLGVECPLEDVPFLQKMIVEKARRNAKPVIVATQMLESMITSPAPTRAEASDVANAVLDGADAVMLSGETSVGEHPIGVVETMARIVESTETHALEQSELGQFTSIQWDPHTRGGVIAKAAEEVAARIDAKYVVAFTQSGDSAKRLSRLRSAIPVLAFTPEDRVRSQLALTWGVETFRTVGVEHTDEMVRQVDEQLLDIGRVSEGDLVVIVAGSPPGIPGSTNALRIHRMGDAINEVAPAYRTQG</sequence>
<evidence type="ECO:0000313" key="19">
    <source>
        <dbReference type="EMBL" id="GAA5152897.1"/>
    </source>
</evidence>
<organism evidence="19 20">
    <name type="scientific">Nocardioides marinquilinus</name>
    <dbReference type="NCBI Taxonomy" id="1210400"/>
    <lineage>
        <taxon>Bacteria</taxon>
        <taxon>Bacillati</taxon>
        <taxon>Actinomycetota</taxon>
        <taxon>Actinomycetes</taxon>
        <taxon>Propionibacteriales</taxon>
        <taxon>Nocardioidaceae</taxon>
        <taxon>Nocardioides</taxon>
    </lineage>
</organism>
<protein>
    <recommendedName>
        <fullName evidence="6 15">Pyruvate kinase</fullName>
        <ecNumber evidence="5 15">2.7.1.40</ecNumber>
    </recommendedName>
</protein>
<comment type="cofactor">
    <cofactor evidence="1">
        <name>K(+)</name>
        <dbReference type="ChEBI" id="CHEBI:29103"/>
    </cofactor>
</comment>
<dbReference type="PROSITE" id="PS00110">
    <property type="entry name" value="PYRUVATE_KINASE"/>
    <property type="match status" value="1"/>
</dbReference>
<dbReference type="SUPFAM" id="SSF51621">
    <property type="entry name" value="Phosphoenolpyruvate/pyruvate domain"/>
    <property type="match status" value="1"/>
</dbReference>
<keyword evidence="9" id="KW-0547">Nucleotide-binding</keyword>
<evidence type="ECO:0000256" key="8">
    <source>
        <dbReference type="ARBA" id="ARBA00022723"/>
    </source>
</evidence>
<proteinExistence type="inferred from homology"/>
<evidence type="ECO:0000256" key="16">
    <source>
        <dbReference type="RuleBase" id="RU000504"/>
    </source>
</evidence>
<evidence type="ECO:0000256" key="9">
    <source>
        <dbReference type="ARBA" id="ARBA00022741"/>
    </source>
</evidence>
<name>A0ABP9PX06_9ACTN</name>
<comment type="subunit">
    <text evidence="4">Homotetramer.</text>
</comment>
<evidence type="ECO:0000256" key="4">
    <source>
        <dbReference type="ARBA" id="ARBA00011881"/>
    </source>
</evidence>
<dbReference type="InterPro" id="IPR001697">
    <property type="entry name" value="Pyr_Knase"/>
</dbReference>
<evidence type="ECO:0000256" key="15">
    <source>
        <dbReference type="NCBIfam" id="TIGR01064"/>
    </source>
</evidence>
<dbReference type="Pfam" id="PF00224">
    <property type="entry name" value="PK"/>
    <property type="match status" value="1"/>
</dbReference>
<keyword evidence="10 16" id="KW-0418">Kinase</keyword>
<dbReference type="Gene3D" id="3.20.20.60">
    <property type="entry name" value="Phosphoenolpyruvate-binding domains"/>
    <property type="match status" value="1"/>
</dbReference>
<dbReference type="NCBIfam" id="NF004886">
    <property type="entry name" value="PRK06247.1"/>
    <property type="match status" value="1"/>
</dbReference>
<dbReference type="InterPro" id="IPR036918">
    <property type="entry name" value="Pyrv_Knase_C_sf"/>
</dbReference>
<evidence type="ECO:0000313" key="20">
    <source>
        <dbReference type="Proteomes" id="UP001500221"/>
    </source>
</evidence>
<keyword evidence="12 16" id="KW-0460">Magnesium</keyword>
<dbReference type="EMBL" id="BAABKG010000004">
    <property type="protein sequence ID" value="GAA5152897.1"/>
    <property type="molecule type" value="Genomic_DNA"/>
</dbReference>
<dbReference type="Pfam" id="PF02887">
    <property type="entry name" value="PK_C"/>
    <property type="match status" value="1"/>
</dbReference>
<gene>
    <name evidence="19" type="primary">pyk</name>
    <name evidence="19" type="ORF">GCM10023340_34000</name>
</gene>
<evidence type="ECO:0000259" key="18">
    <source>
        <dbReference type="Pfam" id="PF02887"/>
    </source>
</evidence>
<dbReference type="InterPro" id="IPR011037">
    <property type="entry name" value="Pyrv_Knase-like_insert_dom_sf"/>
</dbReference>
<keyword evidence="14 19" id="KW-0670">Pyruvate</keyword>
<evidence type="ECO:0000256" key="2">
    <source>
        <dbReference type="ARBA" id="ARBA00004997"/>
    </source>
</evidence>
<comment type="caution">
    <text evidence="19">The sequence shown here is derived from an EMBL/GenBank/DDBJ whole genome shotgun (WGS) entry which is preliminary data.</text>
</comment>
<keyword evidence="8" id="KW-0479">Metal-binding</keyword>
<feature type="domain" description="Pyruvate kinase barrel" evidence="17">
    <location>
        <begin position="1"/>
        <end position="314"/>
    </location>
</feature>
<accession>A0ABP9PX06</accession>
<keyword evidence="13 16" id="KW-0324">Glycolysis</keyword>
<evidence type="ECO:0000259" key="17">
    <source>
        <dbReference type="Pfam" id="PF00224"/>
    </source>
</evidence>
<dbReference type="SUPFAM" id="SSF50800">
    <property type="entry name" value="PK beta-barrel domain-like"/>
    <property type="match status" value="1"/>
</dbReference>
<evidence type="ECO:0000256" key="5">
    <source>
        <dbReference type="ARBA" id="ARBA00012142"/>
    </source>
</evidence>
<evidence type="ECO:0000256" key="6">
    <source>
        <dbReference type="ARBA" id="ARBA00018587"/>
    </source>
</evidence>
<evidence type="ECO:0000256" key="14">
    <source>
        <dbReference type="ARBA" id="ARBA00023317"/>
    </source>
</evidence>
<dbReference type="Gene3D" id="3.40.1380.20">
    <property type="entry name" value="Pyruvate kinase, C-terminal domain"/>
    <property type="match status" value="1"/>
</dbReference>
<dbReference type="PRINTS" id="PR01050">
    <property type="entry name" value="PYRUVTKNASE"/>
</dbReference>
<dbReference type="NCBIfam" id="NF004978">
    <property type="entry name" value="PRK06354.1"/>
    <property type="match status" value="1"/>
</dbReference>
<dbReference type="PANTHER" id="PTHR11817">
    <property type="entry name" value="PYRUVATE KINASE"/>
    <property type="match status" value="1"/>
</dbReference>
<dbReference type="InterPro" id="IPR015806">
    <property type="entry name" value="Pyrv_Knase_insert_dom_sf"/>
</dbReference>
<comment type="similarity">
    <text evidence="3 16">Belongs to the pyruvate kinase family.</text>
</comment>